<feature type="chain" id="PRO_5012824623" evidence="1">
    <location>
        <begin position="20"/>
        <end position="202"/>
    </location>
</feature>
<evidence type="ECO:0000259" key="2">
    <source>
        <dbReference type="Pfam" id="PF13883"/>
    </source>
</evidence>
<name>A0A1Y2FUZ7_PROLT</name>
<organism evidence="3 4">
    <name type="scientific">Protomyces lactucae-debilis</name>
    <dbReference type="NCBI Taxonomy" id="2754530"/>
    <lineage>
        <taxon>Eukaryota</taxon>
        <taxon>Fungi</taxon>
        <taxon>Dikarya</taxon>
        <taxon>Ascomycota</taxon>
        <taxon>Taphrinomycotina</taxon>
        <taxon>Taphrinomycetes</taxon>
        <taxon>Taphrinales</taxon>
        <taxon>Protomycetaceae</taxon>
        <taxon>Protomyces</taxon>
    </lineage>
</organism>
<evidence type="ECO:0000256" key="1">
    <source>
        <dbReference type="SAM" id="SignalP"/>
    </source>
</evidence>
<dbReference type="RefSeq" id="XP_040728284.1">
    <property type="nucleotide sequence ID" value="XM_040868433.1"/>
</dbReference>
<dbReference type="GeneID" id="63785032"/>
<dbReference type="EMBL" id="MCFI01000001">
    <property type="protein sequence ID" value="ORY87789.1"/>
    <property type="molecule type" value="Genomic_DNA"/>
</dbReference>
<dbReference type="OrthoDB" id="2138282at2759"/>
<dbReference type="STRING" id="56484.A0A1Y2FUZ7"/>
<dbReference type="Gene3D" id="2.30.110.10">
    <property type="entry name" value="Electron Transport, Fmn-binding Protein, Chain A"/>
    <property type="match status" value="1"/>
</dbReference>
<dbReference type="SUPFAM" id="SSF50475">
    <property type="entry name" value="FMN-binding split barrel"/>
    <property type="match status" value="1"/>
</dbReference>
<sequence length="202" mass="22467">MFFFSLLLALLALACDATAARQTMEEAAIDARKMIAHETVGSLMSVFQPGVPPDEALVGAPIGIMEYFADCSDDGTPTLLMLDIAPNTRNWKAGSNLTLTLRDHAWSNPLQHGRMYIIGEPVAVDRHEAKRIERCFLRQHPDSALVAPGRDVHSSAWYQFEPRSIYYFGGFGSVSWIGFIPLDLYKSAGRNQISEDSYKIQL</sequence>
<dbReference type="Pfam" id="PF13883">
    <property type="entry name" value="CREG_beta-barrel"/>
    <property type="match status" value="1"/>
</dbReference>
<keyword evidence="1" id="KW-0732">Signal</keyword>
<dbReference type="PANTHER" id="PTHR37273:SF1">
    <property type="entry name" value="ADL397C-AP"/>
    <property type="match status" value="1"/>
</dbReference>
<reference evidence="3 4" key="1">
    <citation type="submission" date="2016-07" db="EMBL/GenBank/DDBJ databases">
        <title>Pervasive Adenine N6-methylation of Active Genes in Fungi.</title>
        <authorList>
            <consortium name="DOE Joint Genome Institute"/>
            <person name="Mondo S.J."/>
            <person name="Dannebaum R.O."/>
            <person name="Kuo R.C."/>
            <person name="Labutti K."/>
            <person name="Haridas S."/>
            <person name="Kuo A."/>
            <person name="Salamov A."/>
            <person name="Ahrendt S.R."/>
            <person name="Lipzen A."/>
            <person name="Sullivan W."/>
            <person name="Andreopoulos W.B."/>
            <person name="Clum A."/>
            <person name="Lindquist E."/>
            <person name="Daum C."/>
            <person name="Ramamoorthy G.K."/>
            <person name="Gryganskyi A."/>
            <person name="Culley D."/>
            <person name="Magnuson J.K."/>
            <person name="James T.Y."/>
            <person name="O'Malley M.A."/>
            <person name="Stajich J.E."/>
            <person name="Spatafora J.W."/>
            <person name="Visel A."/>
            <person name="Grigoriev I.V."/>
        </authorList>
    </citation>
    <scope>NUCLEOTIDE SEQUENCE [LARGE SCALE GENOMIC DNA]</scope>
    <source>
        <strain evidence="3 4">12-1054</strain>
    </source>
</reference>
<dbReference type="InterPro" id="IPR055343">
    <property type="entry name" value="CREG_beta-barrel"/>
</dbReference>
<accession>A0A1Y2FUZ7</accession>
<dbReference type="InterPro" id="IPR012349">
    <property type="entry name" value="Split_barrel_FMN-bd"/>
</dbReference>
<dbReference type="Proteomes" id="UP000193685">
    <property type="component" value="Unassembled WGS sequence"/>
</dbReference>
<proteinExistence type="predicted"/>
<feature type="signal peptide" evidence="1">
    <location>
        <begin position="1"/>
        <end position="19"/>
    </location>
</feature>
<feature type="domain" description="CREG-like beta-barrel" evidence="2">
    <location>
        <begin position="23"/>
        <end position="185"/>
    </location>
</feature>
<comment type="caution">
    <text evidence="3">The sequence shown here is derived from an EMBL/GenBank/DDBJ whole genome shotgun (WGS) entry which is preliminary data.</text>
</comment>
<keyword evidence="4" id="KW-1185">Reference proteome</keyword>
<dbReference type="OMA" id="ITLSMRW"/>
<evidence type="ECO:0000313" key="4">
    <source>
        <dbReference type="Proteomes" id="UP000193685"/>
    </source>
</evidence>
<protein>
    <submittedName>
        <fullName evidence="3">Pyridoxamine 5'-phosphate oxidase-domain-containing protein</fullName>
    </submittedName>
</protein>
<dbReference type="PANTHER" id="PTHR37273">
    <property type="entry name" value="CHROMOSOME 8, WHOLE GENOME SHOTGUN SEQUENCE"/>
    <property type="match status" value="1"/>
</dbReference>
<evidence type="ECO:0000313" key="3">
    <source>
        <dbReference type="EMBL" id="ORY87789.1"/>
    </source>
</evidence>
<dbReference type="AlphaFoldDB" id="A0A1Y2FUZ7"/>
<gene>
    <name evidence="3" type="ORF">BCR37DRAFT_375683</name>
</gene>